<protein>
    <submittedName>
        <fullName evidence="2">Acyl dehydratase</fullName>
    </submittedName>
</protein>
<dbReference type="AlphaFoldDB" id="A0A4Q7YK60"/>
<dbReference type="SUPFAM" id="SSF54637">
    <property type="entry name" value="Thioesterase/thiol ester dehydrase-isomerase"/>
    <property type="match status" value="2"/>
</dbReference>
<dbReference type="RefSeq" id="WP_165391515.1">
    <property type="nucleotide sequence ID" value="NZ_SHKX01000016.1"/>
</dbReference>
<dbReference type="Gene3D" id="3.10.129.10">
    <property type="entry name" value="Hotdog Thioesterase"/>
    <property type="match status" value="1"/>
</dbReference>
<evidence type="ECO:0000259" key="1">
    <source>
        <dbReference type="Pfam" id="PF01575"/>
    </source>
</evidence>
<dbReference type="Proteomes" id="UP000292423">
    <property type="component" value="Unassembled WGS sequence"/>
</dbReference>
<organism evidence="2 3">
    <name type="scientific">Fluviicoccus keumensis</name>
    <dbReference type="NCBI Taxonomy" id="1435465"/>
    <lineage>
        <taxon>Bacteria</taxon>
        <taxon>Pseudomonadati</taxon>
        <taxon>Pseudomonadota</taxon>
        <taxon>Gammaproteobacteria</taxon>
        <taxon>Moraxellales</taxon>
        <taxon>Moraxellaceae</taxon>
        <taxon>Fluviicoccus</taxon>
    </lineage>
</organism>
<keyword evidence="3" id="KW-1185">Reference proteome</keyword>
<name>A0A4Q7YK60_9GAMM</name>
<evidence type="ECO:0000313" key="2">
    <source>
        <dbReference type="EMBL" id="RZU36875.1"/>
    </source>
</evidence>
<gene>
    <name evidence="2" type="ORF">EV700_3088</name>
</gene>
<proteinExistence type="predicted"/>
<dbReference type="EMBL" id="SHKX01000016">
    <property type="protein sequence ID" value="RZU36875.1"/>
    <property type="molecule type" value="Genomic_DNA"/>
</dbReference>
<comment type="caution">
    <text evidence="2">The sequence shown here is derived from an EMBL/GenBank/DDBJ whole genome shotgun (WGS) entry which is preliminary data.</text>
</comment>
<dbReference type="PANTHER" id="PTHR43841:SF1">
    <property type="entry name" value="3-HYDROXYACYL-THIOESTER DEHYDRATASE X"/>
    <property type="match status" value="1"/>
</dbReference>
<accession>A0A4Q7YK60</accession>
<dbReference type="InterPro" id="IPR002539">
    <property type="entry name" value="MaoC-like_dom"/>
</dbReference>
<dbReference type="PANTHER" id="PTHR43841">
    <property type="entry name" value="3-HYDROXYACYL-THIOESTER DEHYDRATASE HTDX-RELATED"/>
    <property type="match status" value="1"/>
</dbReference>
<reference evidence="2 3" key="1">
    <citation type="submission" date="2019-02" db="EMBL/GenBank/DDBJ databases">
        <title>Genomic Encyclopedia of Type Strains, Phase IV (KMG-IV): sequencing the most valuable type-strain genomes for metagenomic binning, comparative biology and taxonomic classification.</title>
        <authorList>
            <person name="Goeker M."/>
        </authorList>
    </citation>
    <scope>NUCLEOTIDE SEQUENCE [LARGE SCALE GENOMIC DNA]</scope>
    <source>
        <strain evidence="2 3">DSM 105135</strain>
    </source>
</reference>
<dbReference type="InterPro" id="IPR029069">
    <property type="entry name" value="HotDog_dom_sf"/>
</dbReference>
<feature type="domain" description="MaoC-like" evidence="1">
    <location>
        <begin position="197"/>
        <end position="265"/>
    </location>
</feature>
<sequence length="298" mass="33169">MFVYMPPGTMPVALMLQHGPMIRTWLRLFVKSMLAAYLPKRPHAEYRPVIETIDPPARYLVEAYQDWCGVARPDALTVPPHLFCQWGLSPALRMFDQSPYNLAEVINQGVSMRVYAPLPAGRRLIVRASLESIIESGGVTQVAVRITTGTAEQPERVVAILHSAFLKPGASQRAAMTKPFKAATKAWAFSGHWQAEPGDGRQFALLTGDFNPIHWLDSAGRKSPFGRTVLQGLGMFARTYEQLARQGRIREIEVRFQRPVPLPSGVLAVETAPAADNGWHVVRLVDADQRACLTGRYR</sequence>
<dbReference type="CDD" id="cd03441">
    <property type="entry name" value="R_hydratase_like"/>
    <property type="match status" value="1"/>
</dbReference>
<evidence type="ECO:0000313" key="3">
    <source>
        <dbReference type="Proteomes" id="UP000292423"/>
    </source>
</evidence>
<dbReference type="Pfam" id="PF01575">
    <property type="entry name" value="MaoC_dehydratas"/>
    <property type="match status" value="1"/>
</dbReference>